<reference evidence="1" key="1">
    <citation type="journal article" date="2015" name="Nature">
        <title>Complex archaea that bridge the gap between prokaryotes and eukaryotes.</title>
        <authorList>
            <person name="Spang A."/>
            <person name="Saw J.H."/>
            <person name="Jorgensen S.L."/>
            <person name="Zaremba-Niedzwiedzka K."/>
            <person name="Martijn J."/>
            <person name="Lind A.E."/>
            <person name="van Eijk R."/>
            <person name="Schleper C."/>
            <person name="Guy L."/>
            <person name="Ettema T.J."/>
        </authorList>
    </citation>
    <scope>NUCLEOTIDE SEQUENCE</scope>
</reference>
<name>A0A0F9ITY0_9ZZZZ</name>
<evidence type="ECO:0000313" key="1">
    <source>
        <dbReference type="EMBL" id="KKM60794.1"/>
    </source>
</evidence>
<dbReference type="AlphaFoldDB" id="A0A0F9ITY0"/>
<dbReference type="SUPFAM" id="SSF101386">
    <property type="entry name" value="all-alpha NTP pyrophosphatases"/>
    <property type="match status" value="1"/>
</dbReference>
<sequence>MNELRELLEKAIAVNSPTAKCYLIKQALALLEADKREACEGIDPCVMAFAKQMQYKLDKNKHKECSTMNPDGKGRGWKHCTTPWLIKRVRDEIDELEDEFYALQKRDTEGILNESADVGNFMMMIFDNESNKEI</sequence>
<protein>
    <submittedName>
        <fullName evidence="1">Uncharacterized protein</fullName>
    </submittedName>
</protein>
<accession>A0A0F9ITY0</accession>
<comment type="caution">
    <text evidence="1">The sequence shown here is derived from an EMBL/GenBank/DDBJ whole genome shotgun (WGS) entry which is preliminary data.</text>
</comment>
<organism evidence="1">
    <name type="scientific">marine sediment metagenome</name>
    <dbReference type="NCBI Taxonomy" id="412755"/>
    <lineage>
        <taxon>unclassified sequences</taxon>
        <taxon>metagenomes</taxon>
        <taxon>ecological metagenomes</taxon>
    </lineage>
</organism>
<gene>
    <name evidence="1" type="ORF">LCGC14_1538290</name>
</gene>
<dbReference type="EMBL" id="LAZR01011609">
    <property type="protein sequence ID" value="KKM60794.1"/>
    <property type="molecule type" value="Genomic_DNA"/>
</dbReference>
<proteinExistence type="predicted"/>